<dbReference type="InterPro" id="IPR012258">
    <property type="entry name" value="Acyl-CoA_oxidase"/>
</dbReference>
<sequence>MLGTFEGTGDMRIDFSRAIWRVAVGSLALGSLDVAFLRLSAYIAGRYSQRRRVYNGGDLVPIISFKTQYTPILTSLAQATVLKAFWRMAVNHFTNNAEDSRVRHGIAAIYKVTAVQHGQAGYLELSQRCGAQGLFNHNQLSAHFATMRGVAIAEGDTLGISIRLASELVQGRYAMPGTTNPESPLARHEVGLLSQCRKVLDAVGNHRSEMFAHALLPRAMKIIQAIGHRMAYDAAVAAGVEKAMIDLYLWTTVRQDEAWYSENIGMPAEVQFEREDEVLSAALPFLDSWLEGTHVEPYVRAPIVCESGWKKFVDGLALHGEDDVKTHL</sequence>
<feature type="domain" description="Acyl-CoA oxidase C-alpha1" evidence="1">
    <location>
        <begin position="37"/>
        <end position="163"/>
    </location>
</feature>
<dbReference type="InterPro" id="IPR055060">
    <property type="entry name" value="ACOX_C_alpha1"/>
</dbReference>
<evidence type="ECO:0000259" key="1">
    <source>
        <dbReference type="Pfam" id="PF22924"/>
    </source>
</evidence>
<evidence type="ECO:0000313" key="3">
    <source>
        <dbReference type="Proteomes" id="UP001556367"/>
    </source>
</evidence>
<dbReference type="PANTHER" id="PTHR10909">
    <property type="entry name" value="ELECTRON TRANSPORT OXIDOREDUCTASE"/>
    <property type="match status" value="1"/>
</dbReference>
<accession>A0ABR3IQH7</accession>
<dbReference type="Pfam" id="PF22924">
    <property type="entry name" value="ACOX_C_alpha1"/>
    <property type="match status" value="1"/>
</dbReference>
<comment type="caution">
    <text evidence="2">The sequence shown here is derived from an EMBL/GenBank/DDBJ whole genome shotgun (WGS) entry which is preliminary data.</text>
</comment>
<proteinExistence type="predicted"/>
<keyword evidence="3" id="KW-1185">Reference proteome</keyword>
<reference evidence="3" key="1">
    <citation type="submission" date="2024-06" db="EMBL/GenBank/DDBJ databases">
        <title>Multi-omics analyses provide insights into the biosynthesis of the anticancer antibiotic pleurotin in Hohenbuehelia grisea.</title>
        <authorList>
            <person name="Weaver J.A."/>
            <person name="Alberti F."/>
        </authorList>
    </citation>
    <scope>NUCLEOTIDE SEQUENCE [LARGE SCALE GENOMIC DNA]</scope>
    <source>
        <strain evidence="3">T-177</strain>
    </source>
</reference>
<dbReference type="InterPro" id="IPR036250">
    <property type="entry name" value="AcylCo_DH-like_C"/>
</dbReference>
<dbReference type="Gene3D" id="1.20.140.10">
    <property type="entry name" value="Butyryl-CoA Dehydrogenase, subunit A, domain 3"/>
    <property type="match status" value="1"/>
</dbReference>
<dbReference type="Proteomes" id="UP001556367">
    <property type="component" value="Unassembled WGS sequence"/>
</dbReference>
<dbReference type="EMBL" id="JASNQZ010000017">
    <property type="protein sequence ID" value="KAL0945545.1"/>
    <property type="molecule type" value="Genomic_DNA"/>
</dbReference>
<gene>
    <name evidence="2" type="ORF">HGRIS_014706</name>
</gene>
<evidence type="ECO:0000313" key="2">
    <source>
        <dbReference type="EMBL" id="KAL0945545.1"/>
    </source>
</evidence>
<organism evidence="2 3">
    <name type="scientific">Hohenbuehelia grisea</name>
    <dbReference type="NCBI Taxonomy" id="104357"/>
    <lineage>
        <taxon>Eukaryota</taxon>
        <taxon>Fungi</taxon>
        <taxon>Dikarya</taxon>
        <taxon>Basidiomycota</taxon>
        <taxon>Agaricomycotina</taxon>
        <taxon>Agaricomycetes</taxon>
        <taxon>Agaricomycetidae</taxon>
        <taxon>Agaricales</taxon>
        <taxon>Pleurotineae</taxon>
        <taxon>Pleurotaceae</taxon>
        <taxon>Hohenbuehelia</taxon>
    </lineage>
</organism>
<protein>
    <recommendedName>
        <fullName evidence="1">Acyl-CoA oxidase C-alpha1 domain-containing protein</fullName>
    </recommendedName>
</protein>
<name>A0ABR3IQH7_9AGAR</name>
<dbReference type="SUPFAM" id="SSF47203">
    <property type="entry name" value="Acyl-CoA dehydrogenase C-terminal domain-like"/>
    <property type="match status" value="1"/>
</dbReference>
<dbReference type="PANTHER" id="PTHR10909:SF382">
    <property type="entry name" value="ACYL-COENZYME A OXIDASE"/>
    <property type="match status" value="1"/>
</dbReference>